<dbReference type="RefSeq" id="WP_163819590.1">
    <property type="nucleotide sequence ID" value="NZ_JAAGOB010000008.1"/>
</dbReference>
<protein>
    <recommendedName>
        <fullName evidence="3">Ferritin-like domain-containing protein</fullName>
    </recommendedName>
</protein>
<dbReference type="GO" id="GO:0016491">
    <property type="term" value="F:oxidoreductase activity"/>
    <property type="evidence" value="ECO:0007669"/>
    <property type="project" value="InterPro"/>
</dbReference>
<accession>A0A6N9YP89</accession>
<dbReference type="EMBL" id="JAAGOB010000008">
    <property type="protein sequence ID" value="NED96813.1"/>
    <property type="molecule type" value="Genomic_DNA"/>
</dbReference>
<keyword evidence="2" id="KW-1185">Reference proteome</keyword>
<dbReference type="InterPro" id="IPR009078">
    <property type="entry name" value="Ferritin-like_SF"/>
</dbReference>
<evidence type="ECO:0000313" key="1">
    <source>
        <dbReference type="EMBL" id="NED96813.1"/>
    </source>
</evidence>
<comment type="caution">
    <text evidence="1">The sequence shown here is derived from an EMBL/GenBank/DDBJ whole genome shotgun (WGS) entry which is preliminary data.</text>
</comment>
<gene>
    <name evidence="1" type="ORF">G1H11_16000</name>
</gene>
<evidence type="ECO:0008006" key="3">
    <source>
        <dbReference type="Google" id="ProtNLM"/>
    </source>
</evidence>
<dbReference type="AlphaFoldDB" id="A0A6N9YP89"/>
<dbReference type="Gene3D" id="1.10.620.20">
    <property type="entry name" value="Ribonucleotide Reductase, subunit A"/>
    <property type="match status" value="1"/>
</dbReference>
<dbReference type="InterPro" id="IPR012348">
    <property type="entry name" value="RNR-like"/>
</dbReference>
<dbReference type="SUPFAM" id="SSF47240">
    <property type="entry name" value="Ferritin-like"/>
    <property type="match status" value="1"/>
</dbReference>
<reference evidence="1 2" key="1">
    <citation type="submission" date="2020-02" db="EMBL/GenBank/DDBJ databases">
        <authorList>
            <person name="Li X.-J."/>
            <person name="Feng X.-M."/>
        </authorList>
    </citation>
    <scope>NUCLEOTIDE SEQUENCE [LARGE SCALE GENOMIC DNA]</scope>
    <source>
        <strain evidence="1 2">CGMCC 4.7225</strain>
    </source>
</reference>
<dbReference type="Proteomes" id="UP000469185">
    <property type="component" value="Unassembled WGS sequence"/>
</dbReference>
<sequence length="287" mass="32270">MVTDLGGPVPKVERHEHEAPEFDLHEFARTAVGSHRDELRLDEYQRRPLEPGTLRCLSFVRDVERSTMRYLRHVLVTPTHKDARITAFLTTWAFEKYWIADALDVTLAHHAREAPGPGSGRGGDAAIWRGVHDRFAPIRRALVDNTLGDDVIATHMAAGTVDEWITRAAYLRIARLEDHPELTRMITTLVGVKARHLRFFEAQARARLRRSSLACFLARRRLRRSLWPMNPPGDASHESAFFFGRVFSPVPALVEQLDRRIQALPGMAGITLAAAAVAAGVPQRRGT</sequence>
<proteinExistence type="predicted"/>
<name>A0A6N9YP89_9ACTN</name>
<evidence type="ECO:0000313" key="2">
    <source>
        <dbReference type="Proteomes" id="UP000469185"/>
    </source>
</evidence>
<organism evidence="1 2">
    <name type="scientific">Phytoactinopolyspora alkaliphila</name>
    <dbReference type="NCBI Taxonomy" id="1783498"/>
    <lineage>
        <taxon>Bacteria</taxon>
        <taxon>Bacillati</taxon>
        <taxon>Actinomycetota</taxon>
        <taxon>Actinomycetes</taxon>
        <taxon>Jiangellales</taxon>
        <taxon>Jiangellaceae</taxon>
        <taxon>Phytoactinopolyspora</taxon>
    </lineage>
</organism>